<dbReference type="SMART" id="SM00830">
    <property type="entry name" value="CM_2"/>
    <property type="match status" value="1"/>
</dbReference>
<evidence type="ECO:0000313" key="4">
    <source>
        <dbReference type="Proteomes" id="UP000192656"/>
    </source>
</evidence>
<name>A0A1W2DCQ6_9HYPH</name>
<dbReference type="AlphaFoldDB" id="A0A1W2DCQ6"/>
<dbReference type="STRING" id="937218.SAMN06297251_1149"/>
<protein>
    <recommendedName>
        <fullName evidence="1">chorismate mutase</fullName>
        <ecNumber evidence="1">5.4.99.5</ecNumber>
    </recommendedName>
</protein>
<dbReference type="EC" id="5.4.99.5" evidence="1"/>
<dbReference type="OrthoDB" id="7268348at2"/>
<dbReference type="Gene3D" id="1.20.59.10">
    <property type="entry name" value="Chorismate mutase"/>
    <property type="match status" value="1"/>
</dbReference>
<dbReference type="GO" id="GO:0005737">
    <property type="term" value="C:cytoplasm"/>
    <property type="evidence" value="ECO:0007669"/>
    <property type="project" value="InterPro"/>
</dbReference>
<dbReference type="Proteomes" id="UP000192656">
    <property type="component" value="Unassembled WGS sequence"/>
</dbReference>
<organism evidence="3 4">
    <name type="scientific">Fulvimarina manganoxydans</name>
    <dbReference type="NCBI Taxonomy" id="937218"/>
    <lineage>
        <taxon>Bacteria</taxon>
        <taxon>Pseudomonadati</taxon>
        <taxon>Pseudomonadota</taxon>
        <taxon>Alphaproteobacteria</taxon>
        <taxon>Hyphomicrobiales</taxon>
        <taxon>Aurantimonadaceae</taxon>
        <taxon>Fulvimarina</taxon>
    </lineage>
</organism>
<sequence length="277" mass="29583">MSESLTGDPQRLVELRAKIDAIDESVHRLLMQRATVIDTLIEVKGTARNGAAFRPGREASMMHELVARHGGHLPVTAVEHLWREIISTFTALQAPFSVHATPMEGDLMAAVDTARFYFGFSVPLLMEATAQDVVATIEAGGDKLGILPLEGLYPWWQGLRKAQIVCRLPFIEAENRPAGRPAVVIAPPLADPVSPEITCYRVDGLSAMAPVSEGLTILSQAPYGTGLFSALVATREGVDAITARLSHGLDIAPVGGYAPTIPYPNGVQTASTPSAKL</sequence>
<dbReference type="Pfam" id="PF01817">
    <property type="entry name" value="CM_2"/>
    <property type="match status" value="1"/>
</dbReference>
<reference evidence="3 4" key="1">
    <citation type="submission" date="2017-04" db="EMBL/GenBank/DDBJ databases">
        <authorList>
            <person name="Afonso C.L."/>
            <person name="Miller P.J."/>
            <person name="Scott M.A."/>
            <person name="Spackman E."/>
            <person name="Goraichik I."/>
            <person name="Dimitrov K.M."/>
            <person name="Suarez D.L."/>
            <person name="Swayne D.E."/>
        </authorList>
    </citation>
    <scope>NUCLEOTIDE SEQUENCE [LARGE SCALE GENOMIC DNA]</scope>
    <source>
        <strain evidence="3 4">CGMCC 1.10972</strain>
    </source>
</reference>
<dbReference type="SUPFAM" id="SSF48600">
    <property type="entry name" value="Chorismate mutase II"/>
    <property type="match status" value="1"/>
</dbReference>
<dbReference type="NCBIfam" id="TIGR01807">
    <property type="entry name" value="CM_P2"/>
    <property type="match status" value="1"/>
</dbReference>
<feature type="domain" description="Chorismate mutase" evidence="2">
    <location>
        <begin position="6"/>
        <end position="97"/>
    </location>
</feature>
<dbReference type="EMBL" id="FWXR01000014">
    <property type="protein sequence ID" value="SMC95265.1"/>
    <property type="molecule type" value="Genomic_DNA"/>
</dbReference>
<dbReference type="PROSITE" id="PS51168">
    <property type="entry name" value="CHORISMATE_MUT_2"/>
    <property type="match status" value="1"/>
</dbReference>
<gene>
    <name evidence="3" type="ORF">SAMN06297251_1149</name>
</gene>
<dbReference type="InterPro" id="IPR002701">
    <property type="entry name" value="CM_II_prokaryot"/>
</dbReference>
<proteinExistence type="predicted"/>
<dbReference type="GO" id="GO:0046417">
    <property type="term" value="P:chorismate metabolic process"/>
    <property type="evidence" value="ECO:0007669"/>
    <property type="project" value="InterPro"/>
</dbReference>
<dbReference type="RefSeq" id="WP_084411061.1">
    <property type="nucleotide sequence ID" value="NZ_FWXR01000014.1"/>
</dbReference>
<evidence type="ECO:0000313" key="3">
    <source>
        <dbReference type="EMBL" id="SMC95265.1"/>
    </source>
</evidence>
<accession>A0A1W2DCQ6</accession>
<evidence type="ECO:0000259" key="2">
    <source>
        <dbReference type="PROSITE" id="PS51168"/>
    </source>
</evidence>
<dbReference type="GO" id="GO:0009094">
    <property type="term" value="P:L-phenylalanine biosynthetic process"/>
    <property type="evidence" value="ECO:0007669"/>
    <property type="project" value="InterPro"/>
</dbReference>
<keyword evidence="4" id="KW-1185">Reference proteome</keyword>
<dbReference type="InterPro" id="IPR036979">
    <property type="entry name" value="CM_dom_sf"/>
</dbReference>
<dbReference type="InterPro" id="IPR010957">
    <property type="entry name" value="G/b/e-P-prot_chorismate_mutase"/>
</dbReference>
<dbReference type="GO" id="GO:0004106">
    <property type="term" value="F:chorismate mutase activity"/>
    <property type="evidence" value="ECO:0007669"/>
    <property type="project" value="UniProtKB-EC"/>
</dbReference>
<evidence type="ECO:0000256" key="1">
    <source>
        <dbReference type="ARBA" id="ARBA00012404"/>
    </source>
</evidence>
<dbReference type="InterPro" id="IPR036263">
    <property type="entry name" value="Chorismate_II_sf"/>
</dbReference>